<reference evidence="3 4" key="1">
    <citation type="submission" date="2020-11" db="EMBL/GenBank/DDBJ databases">
        <title>Carbohydrate-dependent, anaerobic sulfur respiration: A novel catabolism in halophilic archaea.</title>
        <authorList>
            <person name="Sorokin D.Y."/>
            <person name="Messina E."/>
            <person name="Smedile F."/>
            <person name="La Cono V."/>
            <person name="Hallsworth J.E."/>
            <person name="Yakimov M.M."/>
        </authorList>
    </citation>
    <scope>NUCLEOTIDE SEQUENCE [LARGE SCALE GENOMIC DNA]</scope>
    <source>
        <strain evidence="3 4">HSR-Est</strain>
        <plasmid evidence="3 4">pHSR-Est01</plasmid>
    </source>
</reference>
<geneLocation type="plasmid" evidence="3 4">
    <name>pHSR-Est01</name>
</geneLocation>
<dbReference type="InterPro" id="IPR000120">
    <property type="entry name" value="Amidase"/>
</dbReference>
<dbReference type="GO" id="GO:0016740">
    <property type="term" value="F:transferase activity"/>
    <property type="evidence" value="ECO:0007669"/>
    <property type="project" value="UniProtKB-KW"/>
</dbReference>
<organism evidence="3 4">
    <name type="scientific">Halapricum desulfuricans</name>
    <dbReference type="NCBI Taxonomy" id="2841257"/>
    <lineage>
        <taxon>Archaea</taxon>
        <taxon>Methanobacteriati</taxon>
        <taxon>Methanobacteriota</taxon>
        <taxon>Stenosarchaea group</taxon>
        <taxon>Halobacteria</taxon>
        <taxon>Halobacteriales</taxon>
        <taxon>Haloarculaceae</taxon>
        <taxon>Halapricum</taxon>
    </lineage>
</organism>
<dbReference type="Proteomes" id="UP000663292">
    <property type="component" value="Plasmid pHSR-Est01"/>
</dbReference>
<keyword evidence="3" id="KW-0614">Plasmid</keyword>
<dbReference type="EMBL" id="CP064792">
    <property type="protein sequence ID" value="QSG16359.1"/>
    <property type="molecule type" value="Genomic_DNA"/>
</dbReference>
<dbReference type="RefSeq" id="WP_229123025.1">
    <property type="nucleotide sequence ID" value="NZ_CP064792.1"/>
</dbReference>
<gene>
    <name evidence="3" type="primary">gatA</name>
    <name evidence="3" type="ORF">HSEST_3095</name>
</gene>
<dbReference type="InterPro" id="IPR023631">
    <property type="entry name" value="Amidase_dom"/>
</dbReference>
<dbReference type="PANTHER" id="PTHR11895:SF73">
    <property type="entry name" value="AMIDASE FAMILY PROTEIN"/>
    <property type="match status" value="1"/>
</dbReference>
<evidence type="ECO:0000313" key="3">
    <source>
        <dbReference type="EMBL" id="QSG16359.1"/>
    </source>
</evidence>
<evidence type="ECO:0000256" key="1">
    <source>
        <dbReference type="SAM" id="MobiDB-lite"/>
    </source>
</evidence>
<protein>
    <submittedName>
        <fullName evidence="3">Asp-tRNAAsn/Glu-tRNAGln amidotransferase A subunit or related amidase</fullName>
    </submittedName>
</protein>
<name>A0A897P0K8_9EURY</name>
<evidence type="ECO:0000259" key="2">
    <source>
        <dbReference type="Pfam" id="PF01425"/>
    </source>
</evidence>
<proteinExistence type="predicted"/>
<dbReference type="SUPFAM" id="SSF75304">
    <property type="entry name" value="Amidase signature (AS) enzymes"/>
    <property type="match status" value="1"/>
</dbReference>
<sequence>MIPDDEVLFESIPELGQRLRDGEFTSYELTLAYISRLIRVGPTLNAVQTITYDRAIEAAERADEELSNGTDRGPLHGIPFGLKDLIAFEGYNTTWGANPYRDQEFDYDATVVEKLLEAGAVPIAKLANVELAGGMGYSPETMTFTGKGHNPWAPNDEDEWSGGSSSGSGQAPAAGLVGFAIGTETWGSIMSPTFNNGLAGLRPTYGVVSRYGVMALSYTMDKIGPMCRTAEGSQAVFEAIYGSDPKDHTTSERMDLIEEVSLSDPPQLAVLDTDPDDENLQQSLDVLSEFAELTEIDIPDLPAGTAASTMISAEAGSIFNDLITSGDVQELTDPEGSIGGYAFDSILAKDYITALRIRKRIQEEIDEVLEPYDALVSAPWAISGMTNLCGLPGLGIPNGFDDNGVPTGLLFTGRAFDDQKLFELGKMYEERTDHIDHSDLLGTLGEDTFDRAL</sequence>
<dbReference type="GeneID" id="68859475"/>
<dbReference type="InterPro" id="IPR036928">
    <property type="entry name" value="AS_sf"/>
</dbReference>
<dbReference type="Pfam" id="PF01425">
    <property type="entry name" value="Amidase"/>
    <property type="match status" value="1"/>
</dbReference>
<dbReference type="PANTHER" id="PTHR11895">
    <property type="entry name" value="TRANSAMIDASE"/>
    <property type="match status" value="1"/>
</dbReference>
<keyword evidence="4" id="KW-1185">Reference proteome</keyword>
<dbReference type="AlphaFoldDB" id="A0A897P0K8"/>
<dbReference type="Gene3D" id="3.90.1300.10">
    <property type="entry name" value="Amidase signature (AS) domain"/>
    <property type="match status" value="1"/>
</dbReference>
<dbReference type="GO" id="GO:0050567">
    <property type="term" value="F:glutaminyl-tRNA synthase (glutamine-hydrolyzing) activity"/>
    <property type="evidence" value="ECO:0007669"/>
    <property type="project" value="TreeGrafter"/>
</dbReference>
<keyword evidence="3" id="KW-0808">Transferase</keyword>
<feature type="region of interest" description="Disordered" evidence="1">
    <location>
        <begin position="150"/>
        <end position="171"/>
    </location>
</feature>
<feature type="domain" description="Amidase" evidence="2">
    <location>
        <begin position="28"/>
        <end position="378"/>
    </location>
</feature>
<accession>A0A897P0K8</accession>
<evidence type="ECO:0000313" key="4">
    <source>
        <dbReference type="Proteomes" id="UP000663292"/>
    </source>
</evidence>